<name>A0A4C1VAY9_EUMVA</name>
<evidence type="ECO:0000313" key="2">
    <source>
        <dbReference type="EMBL" id="GBP36011.1"/>
    </source>
</evidence>
<keyword evidence="3" id="KW-1185">Reference proteome</keyword>
<gene>
    <name evidence="2" type="ORF">EVAR_29139_1</name>
</gene>
<evidence type="ECO:0000313" key="3">
    <source>
        <dbReference type="Proteomes" id="UP000299102"/>
    </source>
</evidence>
<dbReference type="AlphaFoldDB" id="A0A4C1VAY9"/>
<comment type="caution">
    <text evidence="2">The sequence shown here is derived from an EMBL/GenBank/DDBJ whole genome shotgun (WGS) entry which is preliminary data.</text>
</comment>
<feature type="region of interest" description="Disordered" evidence="1">
    <location>
        <begin position="61"/>
        <end position="102"/>
    </location>
</feature>
<feature type="region of interest" description="Disordered" evidence="1">
    <location>
        <begin position="188"/>
        <end position="215"/>
    </location>
</feature>
<reference evidence="2 3" key="1">
    <citation type="journal article" date="2019" name="Commun. Biol.">
        <title>The bagworm genome reveals a unique fibroin gene that provides high tensile strength.</title>
        <authorList>
            <person name="Kono N."/>
            <person name="Nakamura H."/>
            <person name="Ohtoshi R."/>
            <person name="Tomita M."/>
            <person name="Numata K."/>
            <person name="Arakawa K."/>
        </authorList>
    </citation>
    <scope>NUCLEOTIDE SEQUENCE [LARGE SCALE GENOMIC DNA]</scope>
</reference>
<feature type="compositionally biased region" description="Polar residues" evidence="1">
    <location>
        <begin position="1"/>
        <end position="12"/>
    </location>
</feature>
<dbReference type="Proteomes" id="UP000299102">
    <property type="component" value="Unassembled WGS sequence"/>
</dbReference>
<protein>
    <submittedName>
        <fullName evidence="2">Uncharacterized protein</fullName>
    </submittedName>
</protein>
<proteinExistence type="predicted"/>
<dbReference type="EMBL" id="BGZK01000313">
    <property type="protein sequence ID" value="GBP36011.1"/>
    <property type="molecule type" value="Genomic_DNA"/>
</dbReference>
<accession>A0A4C1VAY9</accession>
<organism evidence="2 3">
    <name type="scientific">Eumeta variegata</name>
    <name type="common">Bagworm moth</name>
    <name type="synonym">Eumeta japonica</name>
    <dbReference type="NCBI Taxonomy" id="151549"/>
    <lineage>
        <taxon>Eukaryota</taxon>
        <taxon>Metazoa</taxon>
        <taxon>Ecdysozoa</taxon>
        <taxon>Arthropoda</taxon>
        <taxon>Hexapoda</taxon>
        <taxon>Insecta</taxon>
        <taxon>Pterygota</taxon>
        <taxon>Neoptera</taxon>
        <taxon>Endopterygota</taxon>
        <taxon>Lepidoptera</taxon>
        <taxon>Glossata</taxon>
        <taxon>Ditrysia</taxon>
        <taxon>Tineoidea</taxon>
        <taxon>Psychidae</taxon>
        <taxon>Oiketicinae</taxon>
        <taxon>Eumeta</taxon>
    </lineage>
</organism>
<dbReference type="OrthoDB" id="5338512at2759"/>
<feature type="compositionally biased region" description="Basic and acidic residues" evidence="1">
    <location>
        <begin position="204"/>
        <end position="213"/>
    </location>
</feature>
<feature type="compositionally biased region" description="Basic and acidic residues" evidence="1">
    <location>
        <begin position="61"/>
        <end position="72"/>
    </location>
</feature>
<evidence type="ECO:0000256" key="1">
    <source>
        <dbReference type="SAM" id="MobiDB-lite"/>
    </source>
</evidence>
<feature type="region of interest" description="Disordered" evidence="1">
    <location>
        <begin position="1"/>
        <end position="26"/>
    </location>
</feature>
<sequence>MQAAPPTTTDVQSALVRPPRRLPDAEVSDAARLPRCRRRGACPDIVGTIILIVNRCFGAPRRSEERPTRGPGEEEDTGSLTRAWLSRAPPSSTTTPLPGRGSLTRTALAAIGCVDSLISGRQARSVRSTPSGSPMRAALIGRRPPASDHRRSAACAACSVPPSRPRQLPLHNPVPPPPAIERIRDDARARGWSGVGTGSTPRQGTERREEVEGRGSLTRTALAAVVRCLDNLISGRQARSVRSTPTRVTDACRLDPVGVHQRPTTGGRLRVQLELRLPPTLVEHQLSSRMPPSTCRLRIRDDRARSRAVRRRHRHDSRSMVQTIAT</sequence>